<evidence type="ECO:0000256" key="4">
    <source>
        <dbReference type="SAM" id="MobiDB-lite"/>
    </source>
</evidence>
<evidence type="ECO:0000256" key="1">
    <source>
        <dbReference type="ARBA" id="ARBA00012528"/>
    </source>
</evidence>
<dbReference type="SUPFAM" id="SSF52172">
    <property type="entry name" value="CheY-like"/>
    <property type="match status" value="1"/>
</dbReference>
<dbReference type="InterPro" id="IPR029787">
    <property type="entry name" value="Nucleotide_cyclase"/>
</dbReference>
<evidence type="ECO:0000259" key="5">
    <source>
        <dbReference type="PROSITE" id="PS50110"/>
    </source>
</evidence>
<dbReference type="PROSITE" id="PS50110">
    <property type="entry name" value="RESPONSE_REGULATORY"/>
    <property type="match status" value="1"/>
</dbReference>
<organism evidence="7 8">
    <name type="scientific">Pseudaquabacterium inlustre</name>
    <dbReference type="NCBI Taxonomy" id="2984192"/>
    <lineage>
        <taxon>Bacteria</taxon>
        <taxon>Pseudomonadati</taxon>
        <taxon>Pseudomonadota</taxon>
        <taxon>Betaproteobacteria</taxon>
        <taxon>Burkholderiales</taxon>
        <taxon>Sphaerotilaceae</taxon>
        <taxon>Pseudaquabacterium</taxon>
    </lineage>
</organism>
<evidence type="ECO:0000313" key="7">
    <source>
        <dbReference type="EMBL" id="MEK8049277.1"/>
    </source>
</evidence>
<name>A0ABU9CFB9_9BURK</name>
<dbReference type="InterPro" id="IPR011006">
    <property type="entry name" value="CheY-like_superfamily"/>
</dbReference>
<dbReference type="GO" id="GO:0052621">
    <property type="term" value="F:diguanylate cyclase activity"/>
    <property type="evidence" value="ECO:0007669"/>
    <property type="project" value="UniProtKB-EC"/>
</dbReference>
<dbReference type="InterPro" id="IPR043128">
    <property type="entry name" value="Rev_trsase/Diguanyl_cyclase"/>
</dbReference>
<keyword evidence="3" id="KW-0597">Phosphoprotein</keyword>
<feature type="region of interest" description="Disordered" evidence="4">
    <location>
        <begin position="324"/>
        <end position="344"/>
    </location>
</feature>
<comment type="catalytic activity">
    <reaction evidence="2">
        <text>2 GTP = 3',3'-c-di-GMP + 2 diphosphate</text>
        <dbReference type="Rhea" id="RHEA:24898"/>
        <dbReference type="ChEBI" id="CHEBI:33019"/>
        <dbReference type="ChEBI" id="CHEBI:37565"/>
        <dbReference type="ChEBI" id="CHEBI:58805"/>
        <dbReference type="EC" id="2.7.7.65"/>
    </reaction>
</comment>
<dbReference type="InterPro" id="IPR001789">
    <property type="entry name" value="Sig_transdc_resp-reg_receiver"/>
</dbReference>
<feature type="domain" description="Response regulatory" evidence="5">
    <location>
        <begin position="8"/>
        <end position="123"/>
    </location>
</feature>
<dbReference type="PROSITE" id="PS50887">
    <property type="entry name" value="GGDEF"/>
    <property type="match status" value="1"/>
</dbReference>
<dbReference type="EMBL" id="JBBUTH010000001">
    <property type="protein sequence ID" value="MEK8049277.1"/>
    <property type="molecule type" value="Genomic_DNA"/>
</dbReference>
<feature type="modified residue" description="4-aspartylphosphate" evidence="3">
    <location>
        <position position="56"/>
    </location>
</feature>
<dbReference type="EC" id="2.7.7.65" evidence="1"/>
<keyword evidence="7" id="KW-0808">Transferase</keyword>
<dbReference type="Gene3D" id="3.30.70.270">
    <property type="match status" value="1"/>
</dbReference>
<evidence type="ECO:0000313" key="8">
    <source>
        <dbReference type="Proteomes" id="UP001365405"/>
    </source>
</evidence>
<dbReference type="InterPro" id="IPR050469">
    <property type="entry name" value="Diguanylate_Cyclase"/>
</dbReference>
<dbReference type="SUPFAM" id="SSF55073">
    <property type="entry name" value="Nucleotide cyclase"/>
    <property type="match status" value="1"/>
</dbReference>
<dbReference type="CDD" id="cd01949">
    <property type="entry name" value="GGDEF"/>
    <property type="match status" value="1"/>
</dbReference>
<dbReference type="InterPro" id="IPR000160">
    <property type="entry name" value="GGDEF_dom"/>
</dbReference>
<dbReference type="SMART" id="SM00448">
    <property type="entry name" value="REC"/>
    <property type="match status" value="1"/>
</dbReference>
<dbReference type="Proteomes" id="UP001365405">
    <property type="component" value="Unassembled WGS sequence"/>
</dbReference>
<evidence type="ECO:0000259" key="6">
    <source>
        <dbReference type="PROSITE" id="PS50887"/>
    </source>
</evidence>
<dbReference type="RefSeq" id="WP_341408947.1">
    <property type="nucleotide sequence ID" value="NZ_JBBUTH010000001.1"/>
</dbReference>
<dbReference type="Pfam" id="PF00990">
    <property type="entry name" value="GGDEF"/>
    <property type="match status" value="1"/>
</dbReference>
<dbReference type="Pfam" id="PF00072">
    <property type="entry name" value="Response_reg"/>
    <property type="match status" value="1"/>
</dbReference>
<protein>
    <recommendedName>
        <fullName evidence="1">diguanylate cyclase</fullName>
        <ecNumber evidence="1">2.7.7.65</ecNumber>
    </recommendedName>
</protein>
<dbReference type="PANTHER" id="PTHR45138">
    <property type="entry name" value="REGULATORY COMPONENTS OF SENSORY TRANSDUCTION SYSTEM"/>
    <property type="match status" value="1"/>
</dbReference>
<proteinExistence type="predicted"/>
<sequence length="344" mass="36915">MNLVERSKVLLVDDDPTVITVLGRLLEGFVRLRFATGGEEALRLAAEWQPDLVLLDVQMPDLSGFEVCARMKRDPLLTDVPVIFVTAHDDTEQELLGLELGAVDFIGKPPRGPLVLARVRTHLRVKQMADALRVAAATDGLTGLANRRRFDEVAPREWLRAQRSGAPLSLLLVDIDHFKAYNDHYGHPAGDRCLQAVAQAMRSVVHRPADLLARFGGEEFVLLLPETDARGAAAVAQQLIQAVDGLAQAHAASPVAPTVSVSVGLSCQPEAAPMTLHDGGSATLERLLAASDQALYAAKKAGRHGACLLALADEGHAERAQRVGAGAALLPPQQQRACPEPRRA</sequence>
<gene>
    <name evidence="7" type="ORF">AACH10_03400</name>
</gene>
<evidence type="ECO:0000256" key="3">
    <source>
        <dbReference type="PROSITE-ProRule" id="PRU00169"/>
    </source>
</evidence>
<reference evidence="7 8" key="1">
    <citation type="submission" date="2024-04" db="EMBL/GenBank/DDBJ databases">
        <title>Novel species of the genus Ideonella isolated from streams.</title>
        <authorList>
            <person name="Lu H."/>
        </authorList>
    </citation>
    <scope>NUCLEOTIDE SEQUENCE [LARGE SCALE GENOMIC DNA]</scope>
    <source>
        <strain evidence="7 8">DXS22W</strain>
    </source>
</reference>
<feature type="domain" description="GGDEF" evidence="6">
    <location>
        <begin position="166"/>
        <end position="311"/>
    </location>
</feature>
<dbReference type="PANTHER" id="PTHR45138:SF9">
    <property type="entry name" value="DIGUANYLATE CYCLASE DGCM-RELATED"/>
    <property type="match status" value="1"/>
</dbReference>
<keyword evidence="7" id="KW-0548">Nucleotidyltransferase</keyword>
<dbReference type="SMART" id="SM00267">
    <property type="entry name" value="GGDEF"/>
    <property type="match status" value="1"/>
</dbReference>
<accession>A0ABU9CFB9</accession>
<dbReference type="Gene3D" id="3.40.50.2300">
    <property type="match status" value="1"/>
</dbReference>
<comment type="caution">
    <text evidence="7">The sequence shown here is derived from an EMBL/GenBank/DDBJ whole genome shotgun (WGS) entry which is preliminary data.</text>
</comment>
<keyword evidence="8" id="KW-1185">Reference proteome</keyword>
<evidence type="ECO:0000256" key="2">
    <source>
        <dbReference type="ARBA" id="ARBA00034247"/>
    </source>
</evidence>
<dbReference type="NCBIfam" id="TIGR00254">
    <property type="entry name" value="GGDEF"/>
    <property type="match status" value="1"/>
</dbReference>